<evidence type="ECO:0000256" key="3">
    <source>
        <dbReference type="ARBA" id="ARBA00023082"/>
    </source>
</evidence>
<protein>
    <submittedName>
        <fullName evidence="7">RNA polymerase, sigma-24 subunit, ECF subfamily</fullName>
    </submittedName>
</protein>
<evidence type="ECO:0000259" key="6">
    <source>
        <dbReference type="Pfam" id="PF08281"/>
    </source>
</evidence>
<keyword evidence="8" id="KW-1185">Reference proteome</keyword>
<dbReference type="NCBIfam" id="TIGR02937">
    <property type="entry name" value="sigma70-ECF"/>
    <property type="match status" value="1"/>
</dbReference>
<dbReference type="STRING" id="756272.Plabr_3113"/>
<evidence type="ECO:0000313" key="7">
    <source>
        <dbReference type="EMBL" id="ADY60710.1"/>
    </source>
</evidence>
<accession>F0SIN6</accession>
<dbReference type="RefSeq" id="WP_013629431.1">
    <property type="nucleotide sequence ID" value="NC_015174.1"/>
</dbReference>
<feature type="domain" description="RNA polymerase sigma factor 70 region 4 type 2" evidence="6">
    <location>
        <begin position="118"/>
        <end position="167"/>
    </location>
</feature>
<dbReference type="InterPro" id="IPR014331">
    <property type="entry name" value="RNA_pol_sigma70_ECF_RHOBA"/>
</dbReference>
<dbReference type="InterPro" id="IPR036388">
    <property type="entry name" value="WH-like_DNA-bd_sf"/>
</dbReference>
<dbReference type="InterPro" id="IPR039425">
    <property type="entry name" value="RNA_pol_sigma-70-like"/>
</dbReference>
<dbReference type="InterPro" id="IPR007627">
    <property type="entry name" value="RNA_pol_sigma70_r2"/>
</dbReference>
<sequence>MSGSVTADTVRGVEDETFVSLIASHQLVLTGFLRTMLRRSADVDDVLQETNLVLWRKRQEYRADRPFAPWACKIAHFQALSYLKARESRSPQLLEQAALGQLAELSMKHVNQIDQQLEEMQRCLRKLSRPHRQLVQARYLENLSVSQIAENVGKTPHSISMILYRLRNILRECVERSLRSEVIR</sequence>
<gene>
    <name evidence="7" type="ordered locus">Plabr_3113</name>
</gene>
<dbReference type="SUPFAM" id="SSF88946">
    <property type="entry name" value="Sigma2 domain of RNA polymerase sigma factors"/>
    <property type="match status" value="1"/>
</dbReference>
<comment type="similarity">
    <text evidence="1">Belongs to the sigma-70 factor family. ECF subfamily.</text>
</comment>
<dbReference type="GO" id="GO:0006352">
    <property type="term" value="P:DNA-templated transcription initiation"/>
    <property type="evidence" value="ECO:0007669"/>
    <property type="project" value="InterPro"/>
</dbReference>
<dbReference type="InterPro" id="IPR013249">
    <property type="entry name" value="RNA_pol_sigma70_r4_t2"/>
</dbReference>
<dbReference type="KEGG" id="pbs:Plabr_3113"/>
<dbReference type="AlphaFoldDB" id="F0SIN6"/>
<dbReference type="InterPro" id="IPR013325">
    <property type="entry name" value="RNA_pol_sigma_r2"/>
</dbReference>
<evidence type="ECO:0000259" key="5">
    <source>
        <dbReference type="Pfam" id="PF04542"/>
    </source>
</evidence>
<reference evidence="8" key="1">
    <citation type="submission" date="2011-02" db="EMBL/GenBank/DDBJ databases">
        <title>The complete genome of Planctomyces brasiliensis DSM 5305.</title>
        <authorList>
            <person name="Lucas S."/>
            <person name="Copeland A."/>
            <person name="Lapidus A."/>
            <person name="Bruce D."/>
            <person name="Goodwin L."/>
            <person name="Pitluck S."/>
            <person name="Kyrpides N."/>
            <person name="Mavromatis K."/>
            <person name="Pagani I."/>
            <person name="Ivanova N."/>
            <person name="Ovchinnikova G."/>
            <person name="Lu M."/>
            <person name="Detter J.C."/>
            <person name="Han C."/>
            <person name="Land M."/>
            <person name="Hauser L."/>
            <person name="Markowitz V."/>
            <person name="Cheng J.-F."/>
            <person name="Hugenholtz P."/>
            <person name="Woyke T."/>
            <person name="Wu D."/>
            <person name="Tindall B."/>
            <person name="Pomrenke H.G."/>
            <person name="Brambilla E."/>
            <person name="Klenk H.-P."/>
            <person name="Eisen J.A."/>
        </authorList>
    </citation>
    <scope>NUCLEOTIDE SEQUENCE [LARGE SCALE GENOMIC DNA]</scope>
    <source>
        <strain evidence="8">ATCC 49424 / DSM 5305 / JCM 21570 / NBRC 103401 / IFAM 1448</strain>
    </source>
</reference>
<dbReference type="InterPro" id="IPR013324">
    <property type="entry name" value="RNA_pol_sigma_r3/r4-like"/>
</dbReference>
<dbReference type="EMBL" id="CP002546">
    <property type="protein sequence ID" value="ADY60710.1"/>
    <property type="molecule type" value="Genomic_DNA"/>
</dbReference>
<evidence type="ECO:0000256" key="4">
    <source>
        <dbReference type="ARBA" id="ARBA00023163"/>
    </source>
</evidence>
<dbReference type="Gene3D" id="1.10.10.10">
    <property type="entry name" value="Winged helix-like DNA-binding domain superfamily/Winged helix DNA-binding domain"/>
    <property type="match status" value="1"/>
</dbReference>
<organism evidence="7 8">
    <name type="scientific">Rubinisphaera brasiliensis (strain ATCC 49424 / DSM 5305 / JCM 21570 / IAM 15109 / NBRC 103401 / IFAM 1448)</name>
    <name type="common">Planctomyces brasiliensis</name>
    <dbReference type="NCBI Taxonomy" id="756272"/>
    <lineage>
        <taxon>Bacteria</taxon>
        <taxon>Pseudomonadati</taxon>
        <taxon>Planctomycetota</taxon>
        <taxon>Planctomycetia</taxon>
        <taxon>Planctomycetales</taxon>
        <taxon>Planctomycetaceae</taxon>
        <taxon>Rubinisphaera</taxon>
    </lineage>
</organism>
<dbReference type="SUPFAM" id="SSF88659">
    <property type="entry name" value="Sigma3 and sigma4 domains of RNA polymerase sigma factors"/>
    <property type="match status" value="1"/>
</dbReference>
<keyword evidence="4" id="KW-0804">Transcription</keyword>
<name>F0SIN6_RUBBR</name>
<dbReference type="PANTHER" id="PTHR43133">
    <property type="entry name" value="RNA POLYMERASE ECF-TYPE SIGMA FACTO"/>
    <property type="match status" value="1"/>
</dbReference>
<dbReference type="Pfam" id="PF04542">
    <property type="entry name" value="Sigma70_r2"/>
    <property type="match status" value="1"/>
</dbReference>
<dbReference type="InterPro" id="IPR014284">
    <property type="entry name" value="RNA_pol_sigma-70_dom"/>
</dbReference>
<dbReference type="Gene3D" id="1.10.1740.10">
    <property type="match status" value="1"/>
</dbReference>
<dbReference type="Pfam" id="PF08281">
    <property type="entry name" value="Sigma70_r4_2"/>
    <property type="match status" value="1"/>
</dbReference>
<evidence type="ECO:0000256" key="2">
    <source>
        <dbReference type="ARBA" id="ARBA00023015"/>
    </source>
</evidence>
<keyword evidence="3" id="KW-0731">Sigma factor</keyword>
<dbReference type="Proteomes" id="UP000006860">
    <property type="component" value="Chromosome"/>
</dbReference>
<dbReference type="PANTHER" id="PTHR43133:SF51">
    <property type="entry name" value="RNA POLYMERASE SIGMA FACTOR"/>
    <property type="match status" value="1"/>
</dbReference>
<dbReference type="GO" id="GO:0003677">
    <property type="term" value="F:DNA binding"/>
    <property type="evidence" value="ECO:0007669"/>
    <property type="project" value="InterPro"/>
</dbReference>
<dbReference type="HOGENOM" id="CLU_047691_17_0_0"/>
<evidence type="ECO:0000256" key="1">
    <source>
        <dbReference type="ARBA" id="ARBA00010641"/>
    </source>
</evidence>
<dbReference type="GO" id="GO:0016987">
    <property type="term" value="F:sigma factor activity"/>
    <property type="evidence" value="ECO:0007669"/>
    <property type="project" value="UniProtKB-KW"/>
</dbReference>
<dbReference type="eggNOG" id="COG1595">
    <property type="taxonomic scope" value="Bacteria"/>
</dbReference>
<proteinExistence type="inferred from homology"/>
<keyword evidence="2" id="KW-0805">Transcription regulation</keyword>
<feature type="domain" description="RNA polymerase sigma-70 region 2" evidence="5">
    <location>
        <begin position="21"/>
        <end position="87"/>
    </location>
</feature>
<evidence type="ECO:0000313" key="8">
    <source>
        <dbReference type="Proteomes" id="UP000006860"/>
    </source>
</evidence>
<dbReference type="NCBIfam" id="TIGR02989">
    <property type="entry name" value="Sig-70_gvs1"/>
    <property type="match status" value="1"/>
</dbReference>